<keyword evidence="2" id="KW-1133">Transmembrane helix</keyword>
<evidence type="ECO:0000313" key="4">
    <source>
        <dbReference type="Proteomes" id="UP000536685"/>
    </source>
</evidence>
<evidence type="ECO:0000313" key="3">
    <source>
        <dbReference type="EMBL" id="MBB5841811.1"/>
    </source>
</evidence>
<evidence type="ECO:0000256" key="2">
    <source>
        <dbReference type="SAM" id="Phobius"/>
    </source>
</evidence>
<evidence type="ECO:0000256" key="1">
    <source>
        <dbReference type="SAM" id="MobiDB-lite"/>
    </source>
</evidence>
<dbReference type="Proteomes" id="UP000536685">
    <property type="component" value="Unassembled WGS sequence"/>
</dbReference>
<dbReference type="RefSeq" id="WP_184232700.1">
    <property type="nucleotide sequence ID" value="NZ_JACHMJ010000001.1"/>
</dbReference>
<keyword evidence="4" id="KW-1185">Reference proteome</keyword>
<proteinExistence type="predicted"/>
<feature type="region of interest" description="Disordered" evidence="1">
    <location>
        <begin position="1"/>
        <end position="27"/>
    </location>
</feature>
<reference evidence="3 4" key="1">
    <citation type="submission" date="2020-08" db="EMBL/GenBank/DDBJ databases">
        <title>Sequencing the genomes of 1000 actinobacteria strains.</title>
        <authorList>
            <person name="Klenk H.-P."/>
        </authorList>
    </citation>
    <scope>NUCLEOTIDE SEQUENCE [LARGE SCALE GENOMIC DNA]</scope>
    <source>
        <strain evidence="3 4">DSM 105784</strain>
    </source>
</reference>
<keyword evidence="2" id="KW-0472">Membrane</keyword>
<feature type="transmembrane region" description="Helical" evidence="2">
    <location>
        <begin position="154"/>
        <end position="174"/>
    </location>
</feature>
<sequence>MADKTDEPITPAESTPTTPASGSPVYDSLADREPVIATVDSEPVVEKPALVEPEEIVVEDTSAVPISEPVVNEEPVAPVYTAPEPTYVAPEPTHQPQVVYVNAPTPPAEKGNRGFGVLIAVAATVVFMAVLVVVMTIVYGSILGAVNLGFLGQTAFYVPALFFVAALIALVLIVNRAGWWTYVIGSIFVGLVVYLGTIAALLLGSNIFAQTAEVAAEQFRQGLADPFTIAAGLVAREVSIWAGAIIASRGRKVKQRNIEAQAAFQREQSERAQTRGY</sequence>
<keyword evidence="2" id="KW-0812">Transmembrane</keyword>
<organism evidence="3 4">
    <name type="scientific">Conyzicola lurida</name>
    <dbReference type="NCBI Taxonomy" id="1172621"/>
    <lineage>
        <taxon>Bacteria</taxon>
        <taxon>Bacillati</taxon>
        <taxon>Actinomycetota</taxon>
        <taxon>Actinomycetes</taxon>
        <taxon>Micrococcales</taxon>
        <taxon>Microbacteriaceae</taxon>
        <taxon>Conyzicola</taxon>
    </lineage>
</organism>
<protein>
    <submittedName>
        <fullName evidence="3">Uncharacterized protein</fullName>
    </submittedName>
</protein>
<comment type="caution">
    <text evidence="3">The sequence shown here is derived from an EMBL/GenBank/DDBJ whole genome shotgun (WGS) entry which is preliminary data.</text>
</comment>
<dbReference type="EMBL" id="JACHMJ010000001">
    <property type="protein sequence ID" value="MBB5841811.1"/>
    <property type="molecule type" value="Genomic_DNA"/>
</dbReference>
<feature type="transmembrane region" description="Helical" evidence="2">
    <location>
        <begin position="181"/>
        <end position="207"/>
    </location>
</feature>
<feature type="transmembrane region" description="Helical" evidence="2">
    <location>
        <begin position="115"/>
        <end position="142"/>
    </location>
</feature>
<dbReference type="AlphaFoldDB" id="A0A841AJD3"/>
<gene>
    <name evidence="3" type="ORF">HD599_000134</name>
</gene>
<feature type="transmembrane region" description="Helical" evidence="2">
    <location>
        <begin position="227"/>
        <end position="247"/>
    </location>
</feature>
<name>A0A841AJD3_9MICO</name>
<accession>A0A841AJD3</accession>
<feature type="compositionally biased region" description="Low complexity" evidence="1">
    <location>
        <begin position="8"/>
        <end position="21"/>
    </location>
</feature>